<name>W4JWE5_HETIT</name>
<dbReference type="Pfam" id="PF05631">
    <property type="entry name" value="MFS_5"/>
    <property type="match status" value="1"/>
</dbReference>
<dbReference type="OrthoDB" id="263957at2759"/>
<dbReference type="EMBL" id="KI925462">
    <property type="protein sequence ID" value="ETW77867.1"/>
    <property type="molecule type" value="Genomic_DNA"/>
</dbReference>
<dbReference type="InterPro" id="IPR008509">
    <property type="entry name" value="MOT2/MFSD5"/>
</dbReference>
<evidence type="ECO:0000313" key="13">
    <source>
        <dbReference type="EMBL" id="ETW77867.1"/>
    </source>
</evidence>
<evidence type="ECO:0000256" key="11">
    <source>
        <dbReference type="ARBA" id="ARBA00032555"/>
    </source>
</evidence>
<dbReference type="InterPro" id="IPR036259">
    <property type="entry name" value="MFS_trans_sf"/>
</dbReference>
<keyword evidence="7 12" id="KW-1133">Transmembrane helix</keyword>
<dbReference type="eggNOG" id="KOG4332">
    <property type="taxonomic scope" value="Eukaryota"/>
</dbReference>
<organism evidence="13 14">
    <name type="scientific">Heterobasidion irregulare (strain TC 32-1)</name>
    <dbReference type="NCBI Taxonomy" id="747525"/>
    <lineage>
        <taxon>Eukaryota</taxon>
        <taxon>Fungi</taxon>
        <taxon>Dikarya</taxon>
        <taxon>Basidiomycota</taxon>
        <taxon>Agaricomycotina</taxon>
        <taxon>Agaricomycetes</taxon>
        <taxon>Russulales</taxon>
        <taxon>Bondarzewiaceae</taxon>
        <taxon>Heterobasidion</taxon>
        <taxon>Heterobasidion annosum species complex</taxon>
    </lineage>
</organism>
<dbReference type="GO" id="GO:0006811">
    <property type="term" value="P:monoatomic ion transport"/>
    <property type="evidence" value="ECO:0007669"/>
    <property type="project" value="UniProtKB-KW"/>
</dbReference>
<dbReference type="GO" id="GO:0015098">
    <property type="term" value="F:molybdate ion transmembrane transporter activity"/>
    <property type="evidence" value="ECO:0007669"/>
    <property type="project" value="InterPro"/>
</dbReference>
<keyword evidence="8" id="KW-0406">Ion transport</keyword>
<comment type="function">
    <text evidence="1">Mediates high-affinity intracellular uptake of the rare oligo-element molybdenum.</text>
</comment>
<keyword evidence="13" id="KW-0762">Sugar transport</keyword>
<evidence type="ECO:0000256" key="7">
    <source>
        <dbReference type="ARBA" id="ARBA00022989"/>
    </source>
</evidence>
<evidence type="ECO:0000256" key="8">
    <source>
        <dbReference type="ARBA" id="ARBA00023065"/>
    </source>
</evidence>
<comment type="subcellular location">
    <subcellularLocation>
        <location evidence="2">Cell membrane</location>
        <topology evidence="2">Multi-pass membrane protein</topology>
    </subcellularLocation>
</comment>
<keyword evidence="9 12" id="KW-0472">Membrane</keyword>
<feature type="transmembrane region" description="Helical" evidence="12">
    <location>
        <begin position="331"/>
        <end position="349"/>
    </location>
</feature>
<dbReference type="InParanoid" id="W4JWE5"/>
<dbReference type="PANTHER" id="PTHR23516:SF1">
    <property type="entry name" value="MOLYBDATE-ANION TRANSPORTER"/>
    <property type="match status" value="1"/>
</dbReference>
<feature type="non-terminal residue" evidence="13">
    <location>
        <position position="1"/>
    </location>
</feature>
<feature type="transmembrane region" description="Helical" evidence="12">
    <location>
        <begin position="95"/>
        <end position="117"/>
    </location>
</feature>
<dbReference type="AlphaFoldDB" id="W4JWE5"/>
<dbReference type="SUPFAM" id="SSF103473">
    <property type="entry name" value="MFS general substrate transporter"/>
    <property type="match status" value="1"/>
</dbReference>
<evidence type="ECO:0000256" key="9">
    <source>
        <dbReference type="ARBA" id="ARBA00023136"/>
    </source>
</evidence>
<dbReference type="Gene3D" id="1.20.1250.20">
    <property type="entry name" value="MFS general substrate transporter like domains"/>
    <property type="match status" value="1"/>
</dbReference>
<dbReference type="GeneID" id="20668636"/>
<evidence type="ECO:0000256" key="4">
    <source>
        <dbReference type="ARBA" id="ARBA00022448"/>
    </source>
</evidence>
<accession>W4JWE5</accession>
<dbReference type="HOGENOM" id="CLU_034007_2_0_1"/>
<evidence type="ECO:0000256" key="2">
    <source>
        <dbReference type="ARBA" id="ARBA00004651"/>
    </source>
</evidence>
<evidence type="ECO:0000256" key="1">
    <source>
        <dbReference type="ARBA" id="ARBA00003019"/>
    </source>
</evidence>
<evidence type="ECO:0000256" key="3">
    <source>
        <dbReference type="ARBA" id="ARBA00021242"/>
    </source>
</evidence>
<evidence type="ECO:0000256" key="12">
    <source>
        <dbReference type="SAM" id="Phobius"/>
    </source>
</evidence>
<dbReference type="KEGG" id="hir:HETIRDRAFT_20681"/>
<dbReference type="PANTHER" id="PTHR23516">
    <property type="entry name" value="SAM (S-ADENOSYL METHIONINE) TRANSPORTER"/>
    <property type="match status" value="1"/>
</dbReference>
<dbReference type="RefSeq" id="XP_009549626.1">
    <property type="nucleotide sequence ID" value="XM_009551331.1"/>
</dbReference>
<dbReference type="Proteomes" id="UP000030671">
    <property type="component" value="Unassembled WGS sequence"/>
</dbReference>
<feature type="transmembrane region" description="Helical" evidence="12">
    <location>
        <begin position="299"/>
        <end position="319"/>
    </location>
</feature>
<evidence type="ECO:0000256" key="10">
    <source>
        <dbReference type="ARBA" id="ARBA00030646"/>
    </source>
</evidence>
<feature type="non-terminal residue" evidence="13">
    <location>
        <position position="389"/>
    </location>
</feature>
<reference evidence="13 14" key="1">
    <citation type="journal article" date="2012" name="New Phytol.">
        <title>Insight into trade-off between wood decay and parasitism from the genome of a fungal forest pathogen.</title>
        <authorList>
            <person name="Olson A."/>
            <person name="Aerts A."/>
            <person name="Asiegbu F."/>
            <person name="Belbahri L."/>
            <person name="Bouzid O."/>
            <person name="Broberg A."/>
            <person name="Canback B."/>
            <person name="Coutinho P.M."/>
            <person name="Cullen D."/>
            <person name="Dalman K."/>
            <person name="Deflorio G."/>
            <person name="van Diepen L.T."/>
            <person name="Dunand C."/>
            <person name="Duplessis S."/>
            <person name="Durling M."/>
            <person name="Gonthier P."/>
            <person name="Grimwood J."/>
            <person name="Fossdal C.G."/>
            <person name="Hansson D."/>
            <person name="Henrissat B."/>
            <person name="Hietala A."/>
            <person name="Himmelstrand K."/>
            <person name="Hoffmeister D."/>
            <person name="Hogberg N."/>
            <person name="James T.Y."/>
            <person name="Karlsson M."/>
            <person name="Kohler A."/>
            <person name="Kues U."/>
            <person name="Lee Y.H."/>
            <person name="Lin Y.C."/>
            <person name="Lind M."/>
            <person name="Lindquist E."/>
            <person name="Lombard V."/>
            <person name="Lucas S."/>
            <person name="Lunden K."/>
            <person name="Morin E."/>
            <person name="Murat C."/>
            <person name="Park J."/>
            <person name="Raffaello T."/>
            <person name="Rouze P."/>
            <person name="Salamov A."/>
            <person name="Schmutz J."/>
            <person name="Solheim H."/>
            <person name="Stahlberg J."/>
            <person name="Velez H."/>
            <person name="de Vries R.P."/>
            <person name="Wiebenga A."/>
            <person name="Woodward S."/>
            <person name="Yakovlev I."/>
            <person name="Garbelotto M."/>
            <person name="Martin F."/>
            <person name="Grigoriev I.V."/>
            <person name="Stenlid J."/>
        </authorList>
    </citation>
    <scope>NUCLEOTIDE SEQUENCE [LARGE SCALE GENOMIC DNA]</scope>
    <source>
        <strain evidence="13 14">TC 32-1</strain>
    </source>
</reference>
<feature type="transmembrane region" description="Helical" evidence="12">
    <location>
        <begin position="369"/>
        <end position="387"/>
    </location>
</feature>
<evidence type="ECO:0000313" key="14">
    <source>
        <dbReference type="Proteomes" id="UP000030671"/>
    </source>
</evidence>
<keyword evidence="6 12" id="KW-0812">Transmembrane</keyword>
<feature type="transmembrane region" description="Helical" evidence="12">
    <location>
        <begin position="167"/>
        <end position="185"/>
    </location>
</feature>
<feature type="transmembrane region" description="Helical" evidence="12">
    <location>
        <begin position="39"/>
        <end position="59"/>
    </location>
</feature>
<dbReference type="GO" id="GO:0005886">
    <property type="term" value="C:plasma membrane"/>
    <property type="evidence" value="ECO:0007669"/>
    <property type="project" value="UniProtKB-SubCell"/>
</dbReference>
<keyword evidence="4" id="KW-0813">Transport</keyword>
<gene>
    <name evidence="13" type="ORF">HETIRDRAFT_20681</name>
</gene>
<keyword evidence="14" id="KW-1185">Reference proteome</keyword>
<proteinExistence type="predicted"/>
<feature type="transmembrane region" description="Helical" evidence="12">
    <location>
        <begin position="71"/>
        <end position="89"/>
    </location>
</feature>
<feature type="transmembrane region" description="Helical" evidence="12">
    <location>
        <begin position="221"/>
        <end position="246"/>
    </location>
</feature>
<evidence type="ECO:0000256" key="5">
    <source>
        <dbReference type="ARBA" id="ARBA00022475"/>
    </source>
</evidence>
<sequence length="389" mass="42123">LSTLMRKYLTVYAIVMGADWLQGPYVYSLYHEQYAFPERIVAVLFVTGFVSAGLSAPLVGVWADQYGRRRLCLTFCVTYSLTCGLLLVPSLPVSLLARVLGGISTSILFSAFESWLVSASSIAALRSEDLSAIMGRATLVNGFVAAAAGLSSNQLVEWNGGGYRSPFIASGILLALAWVVISWTWGENYGEGGGAHVSTDDIFQIKRLGAAWKIVVADPTLLVLGFTQTILEGSMYLFVVIWVPALKECSSTPDSIPLGYVFSAFMISMMLGSLLYTFITLHWHHPPPSHMQHTSTLTLHAKLSSLVCAVSAIAFGVSVSAGHVMGENGEMVKFWTFCMFEACIGMYYPVQGMLRGSLIANEYRATLSALFRVPLNVFVVVSLLTGVSA</sequence>
<keyword evidence="5" id="KW-1003">Cell membrane</keyword>
<feature type="transmembrane region" description="Helical" evidence="12">
    <location>
        <begin position="258"/>
        <end position="279"/>
    </location>
</feature>
<protein>
    <recommendedName>
        <fullName evidence="3">Molybdate-anion transporter</fullName>
    </recommendedName>
    <alternativeName>
        <fullName evidence="10">Major facilitator superfamily domain-containing protein 5</fullName>
    </alternativeName>
    <alternativeName>
        <fullName evidence="11">Molybdate transporter 2 homolog</fullName>
    </alternativeName>
</protein>
<evidence type="ECO:0000256" key="6">
    <source>
        <dbReference type="ARBA" id="ARBA00022692"/>
    </source>
</evidence>